<dbReference type="Gene3D" id="4.10.240.10">
    <property type="entry name" value="Zn(2)-C6 fungal-type DNA-binding domain"/>
    <property type="match status" value="1"/>
</dbReference>
<dbReference type="InterPro" id="IPR050815">
    <property type="entry name" value="TF_fung"/>
</dbReference>
<evidence type="ECO:0000256" key="6">
    <source>
        <dbReference type="ARBA" id="ARBA00023242"/>
    </source>
</evidence>
<keyword evidence="4" id="KW-0238">DNA-binding</keyword>
<organism evidence="9 10">
    <name type="scientific">Aspergillus sydowii CBS 593.65</name>
    <dbReference type="NCBI Taxonomy" id="1036612"/>
    <lineage>
        <taxon>Eukaryota</taxon>
        <taxon>Fungi</taxon>
        <taxon>Dikarya</taxon>
        <taxon>Ascomycota</taxon>
        <taxon>Pezizomycotina</taxon>
        <taxon>Eurotiomycetes</taxon>
        <taxon>Eurotiomycetidae</taxon>
        <taxon>Eurotiales</taxon>
        <taxon>Aspergillaceae</taxon>
        <taxon>Aspergillus</taxon>
        <taxon>Aspergillus subgen. Nidulantes</taxon>
    </lineage>
</organism>
<feature type="domain" description="Zn(2)-C6 fungal-type" evidence="8">
    <location>
        <begin position="71"/>
        <end position="98"/>
    </location>
</feature>
<dbReference type="GO" id="GO:0008270">
    <property type="term" value="F:zinc ion binding"/>
    <property type="evidence" value="ECO:0007669"/>
    <property type="project" value="InterPro"/>
</dbReference>
<accession>A0A1L9TCP1</accession>
<evidence type="ECO:0000313" key="10">
    <source>
        <dbReference type="Proteomes" id="UP000184356"/>
    </source>
</evidence>
<keyword evidence="5" id="KW-0804">Transcription</keyword>
<feature type="compositionally biased region" description="Low complexity" evidence="7">
    <location>
        <begin position="157"/>
        <end position="167"/>
    </location>
</feature>
<evidence type="ECO:0000256" key="4">
    <source>
        <dbReference type="ARBA" id="ARBA00023125"/>
    </source>
</evidence>
<keyword evidence="10" id="KW-1185">Reference proteome</keyword>
<dbReference type="RefSeq" id="XP_040701014.1">
    <property type="nucleotide sequence ID" value="XM_040845069.1"/>
</dbReference>
<dbReference type="InterPro" id="IPR001138">
    <property type="entry name" value="Zn2Cys6_DnaBD"/>
</dbReference>
<evidence type="ECO:0000256" key="7">
    <source>
        <dbReference type="SAM" id="MobiDB-lite"/>
    </source>
</evidence>
<dbReference type="EMBL" id="KV878589">
    <property type="protein sequence ID" value="OJJ57208.1"/>
    <property type="molecule type" value="Genomic_DNA"/>
</dbReference>
<dbReference type="GO" id="GO:0003677">
    <property type="term" value="F:DNA binding"/>
    <property type="evidence" value="ECO:0007669"/>
    <property type="project" value="UniProtKB-KW"/>
</dbReference>
<gene>
    <name evidence="9" type="ORF">ASPSYDRAFT_33333</name>
</gene>
<dbReference type="Proteomes" id="UP000184356">
    <property type="component" value="Unassembled WGS sequence"/>
</dbReference>
<dbReference type="OrthoDB" id="2740448at2759"/>
<dbReference type="PANTHER" id="PTHR47338">
    <property type="entry name" value="ZN(II)2CYS6 TRANSCRIPTION FACTOR (EUROFUNG)-RELATED"/>
    <property type="match status" value="1"/>
</dbReference>
<name>A0A1L9TCP1_9EURO</name>
<evidence type="ECO:0000256" key="5">
    <source>
        <dbReference type="ARBA" id="ARBA00023163"/>
    </source>
</evidence>
<dbReference type="AlphaFoldDB" id="A0A1L9TCP1"/>
<evidence type="ECO:0000313" key="9">
    <source>
        <dbReference type="EMBL" id="OJJ57208.1"/>
    </source>
</evidence>
<dbReference type="GeneID" id="63761142"/>
<protein>
    <recommendedName>
        <fullName evidence="8">Zn(2)-C6 fungal-type domain-containing protein</fullName>
    </recommendedName>
</protein>
<evidence type="ECO:0000256" key="2">
    <source>
        <dbReference type="ARBA" id="ARBA00022723"/>
    </source>
</evidence>
<keyword evidence="2" id="KW-0479">Metal-binding</keyword>
<dbReference type="GO" id="GO:0005634">
    <property type="term" value="C:nucleus"/>
    <property type="evidence" value="ECO:0007669"/>
    <property type="project" value="UniProtKB-SubCell"/>
</dbReference>
<sequence>MPLIGFCPTSSASSVYNYPLAVHAANIIAIGNGKEGTECTGAFIDGINGPAIMAGSDTQPSSPRELNAIAIRCDREKPDCKRCHQASAECLYDPRQPRKRTPRAGSAVQIQNSHLLHIMHRLDALENGARSNTETPVFSRRSAVPSWSSISPHELQPTPGTGPPNTHTNHHPGEINIKGYRFHESVLEEKLPISPEIAKSWLQMLYDNQTSLGILLPIARDFMLTIPSIVDNPYVQIDVRVLILYYGALHQGMLLSPGIVTDKKSEYSILLYRRALNLMENWQLQDQINELSLHVAFWMTFETYSQSDFDLSHRLHRCACDIARGLGLLELDGVDGSDIPRAASIRHANMDTVYRGVHRIYFWQILMLYDNLFRNNLYRQGSIETGTWKVSLPDPSTWRIFNDGDRDTQVYFEVCLRLARMSLGHSELRSSKGEDGMLDTSGQAEVMDLVLEISNILSQWNIEALLMQASSTIHAYLYAKLIWDGSSMIISFLRIQPQSPTWPSDHGAELELDAARRSITAVQRLFELDPDGLCWHLWHLGYLKSYITPCIGVIFKSILTADTEETAMSNITLTLWIEMMLTECEKIRKELNSMKRLVRTLRRFSHIFVQQKFRVGLQLDHDHEEPSALSEAMRRGVVEDILDVAWKTSESTSPLRSPTIEVLGEEELQFLNERGVDLQQLYNDPCQAILELEKSLLTEPDPHRAWWTFDV</sequence>
<keyword evidence="6" id="KW-0539">Nucleus</keyword>
<evidence type="ECO:0000259" key="8">
    <source>
        <dbReference type="Pfam" id="PF00172"/>
    </source>
</evidence>
<dbReference type="Pfam" id="PF00172">
    <property type="entry name" value="Zn_clus"/>
    <property type="match status" value="1"/>
</dbReference>
<evidence type="ECO:0000256" key="3">
    <source>
        <dbReference type="ARBA" id="ARBA00023015"/>
    </source>
</evidence>
<keyword evidence="3" id="KW-0805">Transcription regulation</keyword>
<reference evidence="10" key="1">
    <citation type="journal article" date="2017" name="Genome Biol.">
        <title>Comparative genomics reveals high biological diversity and specific adaptations in the industrially and medically important fungal genus Aspergillus.</title>
        <authorList>
            <person name="de Vries R.P."/>
            <person name="Riley R."/>
            <person name="Wiebenga A."/>
            <person name="Aguilar-Osorio G."/>
            <person name="Amillis S."/>
            <person name="Uchima C.A."/>
            <person name="Anderluh G."/>
            <person name="Asadollahi M."/>
            <person name="Askin M."/>
            <person name="Barry K."/>
            <person name="Battaglia E."/>
            <person name="Bayram O."/>
            <person name="Benocci T."/>
            <person name="Braus-Stromeyer S.A."/>
            <person name="Caldana C."/>
            <person name="Canovas D."/>
            <person name="Cerqueira G.C."/>
            <person name="Chen F."/>
            <person name="Chen W."/>
            <person name="Choi C."/>
            <person name="Clum A."/>
            <person name="Dos Santos R.A."/>
            <person name="Damasio A.R."/>
            <person name="Diallinas G."/>
            <person name="Emri T."/>
            <person name="Fekete E."/>
            <person name="Flipphi M."/>
            <person name="Freyberg S."/>
            <person name="Gallo A."/>
            <person name="Gournas C."/>
            <person name="Habgood R."/>
            <person name="Hainaut M."/>
            <person name="Harispe M.L."/>
            <person name="Henrissat B."/>
            <person name="Hilden K.S."/>
            <person name="Hope R."/>
            <person name="Hossain A."/>
            <person name="Karabika E."/>
            <person name="Karaffa L."/>
            <person name="Karanyi Z."/>
            <person name="Krasevec N."/>
            <person name="Kuo A."/>
            <person name="Kusch H."/>
            <person name="LaButti K."/>
            <person name="Lagendijk E.L."/>
            <person name="Lapidus A."/>
            <person name="Levasseur A."/>
            <person name="Lindquist E."/>
            <person name="Lipzen A."/>
            <person name="Logrieco A.F."/>
            <person name="MacCabe A."/>
            <person name="Maekelae M.R."/>
            <person name="Malavazi I."/>
            <person name="Melin P."/>
            <person name="Meyer V."/>
            <person name="Mielnichuk N."/>
            <person name="Miskei M."/>
            <person name="Molnar A.P."/>
            <person name="Mule G."/>
            <person name="Ngan C.Y."/>
            <person name="Orejas M."/>
            <person name="Orosz E."/>
            <person name="Ouedraogo J.P."/>
            <person name="Overkamp K.M."/>
            <person name="Park H.-S."/>
            <person name="Perrone G."/>
            <person name="Piumi F."/>
            <person name="Punt P.J."/>
            <person name="Ram A.F."/>
            <person name="Ramon A."/>
            <person name="Rauscher S."/>
            <person name="Record E."/>
            <person name="Riano-Pachon D.M."/>
            <person name="Robert V."/>
            <person name="Roehrig J."/>
            <person name="Ruller R."/>
            <person name="Salamov A."/>
            <person name="Salih N.S."/>
            <person name="Samson R.A."/>
            <person name="Sandor E."/>
            <person name="Sanguinetti M."/>
            <person name="Schuetze T."/>
            <person name="Sepcic K."/>
            <person name="Shelest E."/>
            <person name="Sherlock G."/>
            <person name="Sophianopoulou V."/>
            <person name="Squina F.M."/>
            <person name="Sun H."/>
            <person name="Susca A."/>
            <person name="Todd R.B."/>
            <person name="Tsang A."/>
            <person name="Unkles S.E."/>
            <person name="van de Wiele N."/>
            <person name="van Rossen-Uffink D."/>
            <person name="Oliveira J.V."/>
            <person name="Vesth T.C."/>
            <person name="Visser J."/>
            <person name="Yu J.-H."/>
            <person name="Zhou M."/>
            <person name="Andersen M.R."/>
            <person name="Archer D.B."/>
            <person name="Baker S.E."/>
            <person name="Benoit I."/>
            <person name="Brakhage A.A."/>
            <person name="Braus G.H."/>
            <person name="Fischer R."/>
            <person name="Frisvad J.C."/>
            <person name="Goldman G.H."/>
            <person name="Houbraken J."/>
            <person name="Oakley B."/>
            <person name="Pocsi I."/>
            <person name="Scazzocchio C."/>
            <person name="Seiboth B."/>
            <person name="vanKuyk P.A."/>
            <person name="Wortman J."/>
            <person name="Dyer P.S."/>
            <person name="Grigoriev I.V."/>
        </authorList>
    </citation>
    <scope>NUCLEOTIDE SEQUENCE [LARGE SCALE GENOMIC DNA]</scope>
    <source>
        <strain evidence="10">CBS 593.65</strain>
    </source>
</reference>
<dbReference type="VEuPathDB" id="FungiDB:ASPSYDRAFT_33333"/>
<dbReference type="PANTHER" id="PTHR47338:SF5">
    <property type="entry name" value="ZN(II)2CYS6 TRANSCRIPTION FACTOR (EUROFUNG)"/>
    <property type="match status" value="1"/>
</dbReference>
<dbReference type="InterPro" id="IPR036864">
    <property type="entry name" value="Zn2-C6_fun-type_DNA-bd_sf"/>
</dbReference>
<feature type="region of interest" description="Disordered" evidence="7">
    <location>
        <begin position="133"/>
        <end position="173"/>
    </location>
</feature>
<comment type="subcellular location">
    <subcellularLocation>
        <location evidence="1">Nucleus</location>
    </subcellularLocation>
</comment>
<dbReference type="STRING" id="1036612.A0A1L9TCP1"/>
<proteinExistence type="predicted"/>
<dbReference type="GO" id="GO:0000981">
    <property type="term" value="F:DNA-binding transcription factor activity, RNA polymerase II-specific"/>
    <property type="evidence" value="ECO:0007669"/>
    <property type="project" value="InterPro"/>
</dbReference>
<evidence type="ECO:0000256" key="1">
    <source>
        <dbReference type="ARBA" id="ARBA00004123"/>
    </source>
</evidence>